<dbReference type="Proteomes" id="UP001583177">
    <property type="component" value="Unassembled WGS sequence"/>
</dbReference>
<accession>A0ABR3WT23</accession>
<evidence type="ECO:0000313" key="2">
    <source>
        <dbReference type="Proteomes" id="UP001583177"/>
    </source>
</evidence>
<gene>
    <name evidence="1" type="ORF">Daus18300_006657</name>
</gene>
<comment type="caution">
    <text evidence="1">The sequence shown here is derived from an EMBL/GenBank/DDBJ whole genome shotgun (WGS) entry which is preliminary data.</text>
</comment>
<evidence type="ECO:0008006" key="3">
    <source>
        <dbReference type="Google" id="ProtNLM"/>
    </source>
</evidence>
<evidence type="ECO:0000313" key="1">
    <source>
        <dbReference type="EMBL" id="KAL1866713.1"/>
    </source>
</evidence>
<proteinExistence type="predicted"/>
<protein>
    <recommendedName>
        <fullName evidence="3">C6 zinc finger domain-containing protein</fullName>
    </recommendedName>
</protein>
<name>A0ABR3WT23_9PEZI</name>
<keyword evidence="2" id="KW-1185">Reference proteome</keyword>
<sequence>MSSSLISKVVASAVSIPNELSLAVANLNLDFTLIKLEAPNEFKALQKSLSPFRREEAEAGGLHRTARKLGALFHGVVAVAPDLLAAYGSRVSEIAEKEKLEPTERAKHGIFSKISGVDSSNIWAAATSGENAIAVHLLACMVAAMFEAPQAVALWMELVDRRKVEVEKTLNQELDPGKATASHMATKQQFTREELAIWDNGARAWLQSANFVKRQQRESALEYTDRAATIVNPISDVYLSVIQAWEDAVTSMDFLVRGIPQKVRNGAVLLAMNSWHLYPDLCVLSRGPDVLRQHDDLIGESGILSIDLEPADDTSRSVSWSLPLSYMRYYGDPVVIERKISVDSARLTLEQFRYVFLGCTISAWTTFAESTNEIMNIMSLLMDAMCEPDTSPTGQTEKRRMKKILGEGSWIGQLFIVLQHWKSLPESDRAMPEKLITHGPF</sequence>
<dbReference type="EMBL" id="JAWRVE010000054">
    <property type="protein sequence ID" value="KAL1866713.1"/>
    <property type="molecule type" value="Genomic_DNA"/>
</dbReference>
<reference evidence="1 2" key="1">
    <citation type="journal article" date="2024" name="IMA Fungus">
        <title>IMA Genome - F19 : A genome assembly and annotation guide to empower mycologists, including annotated draft genome sequences of Ceratocystis pirilliformis, Diaporthe australafricana, Fusarium ophioides, Paecilomyces lecythidis, and Sporothrix stenoceras.</title>
        <authorList>
            <person name="Aylward J."/>
            <person name="Wilson A.M."/>
            <person name="Visagie C.M."/>
            <person name="Spraker J."/>
            <person name="Barnes I."/>
            <person name="Buitendag C."/>
            <person name="Ceriani C."/>
            <person name="Del Mar Angel L."/>
            <person name="du Plessis D."/>
            <person name="Fuchs T."/>
            <person name="Gasser K."/>
            <person name="Kramer D."/>
            <person name="Li W."/>
            <person name="Munsamy K."/>
            <person name="Piso A."/>
            <person name="Price J.L."/>
            <person name="Sonnekus B."/>
            <person name="Thomas C."/>
            <person name="van der Nest A."/>
            <person name="van Dijk A."/>
            <person name="van Heerden A."/>
            <person name="van Vuuren N."/>
            <person name="Yilmaz N."/>
            <person name="Duong T.A."/>
            <person name="van der Merwe N.A."/>
            <person name="Wingfield M.J."/>
            <person name="Wingfield B.D."/>
        </authorList>
    </citation>
    <scope>NUCLEOTIDE SEQUENCE [LARGE SCALE GENOMIC DNA]</scope>
    <source>
        <strain evidence="1 2">CMW 18300</strain>
    </source>
</reference>
<organism evidence="1 2">
    <name type="scientific">Diaporthe australafricana</name>
    <dbReference type="NCBI Taxonomy" id="127596"/>
    <lineage>
        <taxon>Eukaryota</taxon>
        <taxon>Fungi</taxon>
        <taxon>Dikarya</taxon>
        <taxon>Ascomycota</taxon>
        <taxon>Pezizomycotina</taxon>
        <taxon>Sordariomycetes</taxon>
        <taxon>Sordariomycetidae</taxon>
        <taxon>Diaporthales</taxon>
        <taxon>Diaporthaceae</taxon>
        <taxon>Diaporthe</taxon>
    </lineage>
</organism>